<accession>A0A8D8ZGD9</accession>
<evidence type="ECO:0000313" key="1">
    <source>
        <dbReference type="EMBL" id="CAG6746957.1"/>
    </source>
</evidence>
<protein>
    <submittedName>
        <fullName evidence="1">Uncharacterized protein</fullName>
    </submittedName>
</protein>
<dbReference type="AlphaFoldDB" id="A0A8D8ZGD9"/>
<dbReference type="EMBL" id="HBUF01512293">
    <property type="protein sequence ID" value="CAG6746957.1"/>
    <property type="molecule type" value="Transcribed_RNA"/>
</dbReference>
<name>A0A8D8ZGD9_9HEMI</name>
<reference evidence="1" key="1">
    <citation type="submission" date="2021-05" db="EMBL/GenBank/DDBJ databases">
        <authorList>
            <person name="Alioto T."/>
            <person name="Alioto T."/>
            <person name="Gomez Garrido J."/>
        </authorList>
    </citation>
    <scope>NUCLEOTIDE SEQUENCE</scope>
</reference>
<dbReference type="EMBL" id="HBUF01512295">
    <property type="protein sequence ID" value="CAG6746961.1"/>
    <property type="molecule type" value="Transcribed_RNA"/>
</dbReference>
<proteinExistence type="predicted"/>
<dbReference type="EMBL" id="HBUF01512292">
    <property type="protein sequence ID" value="CAG6746955.1"/>
    <property type="molecule type" value="Transcribed_RNA"/>
</dbReference>
<dbReference type="EMBL" id="HBUF01512294">
    <property type="protein sequence ID" value="CAG6746959.1"/>
    <property type="molecule type" value="Transcribed_RNA"/>
</dbReference>
<organism evidence="1">
    <name type="scientific">Cacopsylla melanoneura</name>
    <dbReference type="NCBI Taxonomy" id="428564"/>
    <lineage>
        <taxon>Eukaryota</taxon>
        <taxon>Metazoa</taxon>
        <taxon>Ecdysozoa</taxon>
        <taxon>Arthropoda</taxon>
        <taxon>Hexapoda</taxon>
        <taxon>Insecta</taxon>
        <taxon>Pterygota</taxon>
        <taxon>Neoptera</taxon>
        <taxon>Paraneoptera</taxon>
        <taxon>Hemiptera</taxon>
        <taxon>Sternorrhyncha</taxon>
        <taxon>Psylloidea</taxon>
        <taxon>Psyllidae</taxon>
        <taxon>Psyllinae</taxon>
        <taxon>Cacopsylla</taxon>
    </lineage>
</organism>
<sequence>MCFQVGTNEIFFCATLSKVFLFNHLTIKRRNSQSIRTWNVFQRKEKYFIHIFIIKKLALKSGLNMVCVRCSEKILNFTNPKKLPEHLLFLIEPILLKADKKKLKRLFHFTSFFLFC</sequence>